<protein>
    <submittedName>
        <fullName evidence="1">Uncharacterized protein</fullName>
    </submittedName>
</protein>
<organism evidence="1 2">
    <name type="scientific">Edwardsiella tarda ATCC 23685</name>
    <dbReference type="NCBI Taxonomy" id="500638"/>
    <lineage>
        <taxon>Bacteria</taxon>
        <taxon>Pseudomonadati</taxon>
        <taxon>Pseudomonadota</taxon>
        <taxon>Gammaproteobacteria</taxon>
        <taxon>Enterobacterales</taxon>
        <taxon>Hafniaceae</taxon>
        <taxon>Edwardsiella</taxon>
    </lineage>
</organism>
<dbReference type="AlphaFoldDB" id="D4F2W1"/>
<accession>D4F2W1</accession>
<evidence type="ECO:0000313" key="2">
    <source>
        <dbReference type="Proteomes" id="UP000003692"/>
    </source>
</evidence>
<comment type="caution">
    <text evidence="1">The sequence shown here is derived from an EMBL/GenBank/DDBJ whole genome shotgun (WGS) entry which is preliminary data.</text>
</comment>
<name>D4F2W1_EDWTA</name>
<reference evidence="1 2" key="1">
    <citation type="submission" date="2010-02" db="EMBL/GenBank/DDBJ databases">
        <authorList>
            <person name="Weinstock G."/>
            <person name="Sodergren E."/>
            <person name="Clifton S."/>
            <person name="Fulton L."/>
            <person name="Fulton B."/>
            <person name="Courtney L."/>
            <person name="Fronick C."/>
            <person name="Harrison M."/>
            <person name="Strong C."/>
            <person name="Farmer C."/>
            <person name="Delahaunty K."/>
            <person name="Markovic C."/>
            <person name="Hall O."/>
            <person name="Minx P."/>
            <person name="Tomlinson C."/>
            <person name="Mitreva M."/>
            <person name="Nelson J."/>
            <person name="Hou S."/>
            <person name="Wollam A."/>
            <person name="Pepin K.H."/>
            <person name="Johnson M."/>
            <person name="Bhonagiri V."/>
            <person name="Zhang X."/>
            <person name="Suruliraj S."/>
            <person name="Warren W."/>
            <person name="Chinwalla A."/>
            <person name="Mardis E.R."/>
            <person name="Wilson R.K."/>
        </authorList>
    </citation>
    <scope>NUCLEOTIDE SEQUENCE [LARGE SCALE GENOMIC DNA]</scope>
    <source>
        <strain evidence="1 2">ATCC 23685</strain>
    </source>
</reference>
<dbReference type="EMBL" id="ADGK01000047">
    <property type="protein sequence ID" value="EFE23894.1"/>
    <property type="molecule type" value="Genomic_DNA"/>
</dbReference>
<dbReference type="Proteomes" id="UP000003692">
    <property type="component" value="Unassembled WGS sequence"/>
</dbReference>
<dbReference type="HOGENOM" id="CLU_3215537_0_0_6"/>
<evidence type="ECO:0000313" key="1">
    <source>
        <dbReference type="EMBL" id="EFE23894.1"/>
    </source>
</evidence>
<sequence>MVGRENSGKSLRLSVFCPSYRRVHQGVGQFIYGYTPITPNHSLC</sequence>
<gene>
    <name evidence="1" type="ORF">EDWATA_01062</name>
</gene>
<proteinExistence type="predicted"/>